<dbReference type="PANTHER" id="PTHR21240:SF29">
    <property type="entry name" value="AMIDOHYDROLASE-RELATED DOMAIN-CONTAINING PROTEIN"/>
    <property type="match status" value="1"/>
</dbReference>
<dbReference type="VEuPathDB" id="FungiDB:An07g00090"/>
<dbReference type="GO" id="GO:0047596">
    <property type="term" value="F:6-methylsalicylate decarboxylase activity"/>
    <property type="evidence" value="ECO:0007669"/>
    <property type="project" value="UniProtKB-EC"/>
</dbReference>
<evidence type="ECO:0000256" key="7">
    <source>
        <dbReference type="ARBA" id="ARBA00038889"/>
    </source>
</evidence>
<dbReference type="InterPro" id="IPR032465">
    <property type="entry name" value="ACMSD"/>
</dbReference>
<sequence length="335" mass="36772">MTSARKPTGWLDIHGHFQVPKSEAAAREGMKAFHQACFLVQEPYHWQAEETLRYNDTAGVQLQMLSAIPPGPVEGLRQSNDYGAQMVRQWPGRFGLLAGLPTDNPDACLEEIQRVTDRNSEHYHIPADGFATSTVYNGVSLADPRLRPVWEELHTRRAVVHIHPNALAPPQHGLPAPLVEVALDTTRTVVAMLYQGVFRDFPDIVFVLGHCGAAVPVLSGRLALLGTERWVPNPQGLRREEVEATLRRLYVDTAATAKTGLAPAVRMCGVAHCVYGSDCGVPCSTATTMDENRSDVGRFEMENGIPPATIGMNGWQLFPAAAERACQHPWTKEAV</sequence>
<dbReference type="Pfam" id="PF04909">
    <property type="entry name" value="Amidohydro_2"/>
    <property type="match status" value="1"/>
</dbReference>
<accession>A0A100IS70</accession>
<dbReference type="SUPFAM" id="SSF51556">
    <property type="entry name" value="Metallo-dependent hydrolases"/>
    <property type="match status" value="1"/>
</dbReference>
<evidence type="ECO:0000256" key="5">
    <source>
        <dbReference type="ARBA" id="ARBA00023239"/>
    </source>
</evidence>
<dbReference type="PaxDb" id="5061-CADANGAP00005180"/>
<keyword evidence="3 8" id="KW-0210">Decarboxylase</keyword>
<dbReference type="InterPro" id="IPR032466">
    <property type="entry name" value="Metal_Hydrolase"/>
</dbReference>
<protein>
    <recommendedName>
        <fullName evidence="7">6-methylsalicylate decarboxylase</fullName>
        <ecNumber evidence="7">4.1.1.52</ecNumber>
    </recommendedName>
</protein>
<dbReference type="VEuPathDB" id="FungiDB:ASPNIDRAFT2_1164094"/>
<comment type="similarity">
    <text evidence="1">Belongs to the metallo-dependent hydrolases superfamily. ACMSD family.</text>
</comment>
<evidence type="ECO:0000256" key="2">
    <source>
        <dbReference type="ARBA" id="ARBA00022723"/>
    </source>
</evidence>
<dbReference type="VEuPathDB" id="FungiDB:ATCC64974_43130"/>
<dbReference type="AlphaFoldDB" id="A0A100IS70"/>
<evidence type="ECO:0000256" key="6">
    <source>
        <dbReference type="ARBA" id="ARBA00036832"/>
    </source>
</evidence>
<dbReference type="GO" id="GO:0046872">
    <property type="term" value="F:metal ion binding"/>
    <property type="evidence" value="ECO:0007669"/>
    <property type="project" value="UniProtKB-KW"/>
</dbReference>
<dbReference type="VEuPathDB" id="FungiDB:M747DRAFT_299710"/>
<comment type="catalytic activity">
    <reaction evidence="6">
        <text>6-methylsalicylate + H(+) = 3-methylphenol + CO2</text>
        <dbReference type="Rhea" id="RHEA:23112"/>
        <dbReference type="ChEBI" id="CHEBI:15378"/>
        <dbReference type="ChEBI" id="CHEBI:16526"/>
        <dbReference type="ChEBI" id="CHEBI:17231"/>
        <dbReference type="ChEBI" id="CHEBI:36658"/>
        <dbReference type="EC" id="4.1.1.52"/>
    </reaction>
    <physiologicalReaction direction="left-to-right" evidence="6">
        <dbReference type="Rhea" id="RHEA:23113"/>
    </physiologicalReaction>
</comment>
<evidence type="ECO:0000313" key="10">
    <source>
        <dbReference type="EMBL" id="GAQ46366.1"/>
    </source>
</evidence>
<dbReference type="EMBL" id="BCMY01000020">
    <property type="protein sequence ID" value="GAQ46366.1"/>
    <property type="molecule type" value="Genomic_DNA"/>
</dbReference>
<comment type="caution">
    <text evidence="10">The sequence shown here is derived from an EMBL/GenBank/DDBJ whole genome shotgun (WGS) entry which is preliminary data.</text>
</comment>
<evidence type="ECO:0000256" key="4">
    <source>
        <dbReference type="ARBA" id="ARBA00022833"/>
    </source>
</evidence>
<feature type="domain" description="Amidohydrolase-related" evidence="9">
    <location>
        <begin position="77"/>
        <end position="279"/>
    </location>
</feature>
<keyword evidence="4" id="KW-0862">Zinc</keyword>
<dbReference type="GO" id="GO:0005829">
    <property type="term" value="C:cytosol"/>
    <property type="evidence" value="ECO:0007669"/>
    <property type="project" value="TreeGrafter"/>
</dbReference>
<dbReference type="OrthoDB" id="2832284at2759"/>
<dbReference type="OMA" id="TWEVESI"/>
<evidence type="ECO:0000256" key="1">
    <source>
        <dbReference type="ARBA" id="ARBA00005871"/>
    </source>
</evidence>
<dbReference type="Proteomes" id="UP000068243">
    <property type="component" value="Unassembled WGS sequence"/>
</dbReference>
<dbReference type="Gene3D" id="3.20.20.140">
    <property type="entry name" value="Metal-dependent hydrolases"/>
    <property type="match status" value="1"/>
</dbReference>
<evidence type="ECO:0000259" key="9">
    <source>
        <dbReference type="Pfam" id="PF04909"/>
    </source>
</evidence>
<dbReference type="InterPro" id="IPR006680">
    <property type="entry name" value="Amidohydro-rel"/>
</dbReference>
<evidence type="ECO:0000256" key="8">
    <source>
        <dbReference type="RuleBase" id="RU366045"/>
    </source>
</evidence>
<reference evidence="11" key="1">
    <citation type="journal article" date="2016" name="Genome Announc.">
        <title>Draft genome sequence of Aspergillus niger strain An76.</title>
        <authorList>
            <person name="Gong W."/>
            <person name="Cheng Z."/>
            <person name="Zhang H."/>
            <person name="Liu L."/>
            <person name="Gao P."/>
            <person name="Wang L."/>
        </authorList>
    </citation>
    <scope>NUCLEOTIDE SEQUENCE [LARGE SCALE GENOMIC DNA]</scope>
    <source>
        <strain evidence="11">An76</strain>
    </source>
</reference>
<name>A0A100IS70_ASPNG</name>
<dbReference type="PANTHER" id="PTHR21240">
    <property type="entry name" value="2-AMINO-3-CARBOXYLMUCONATE-6-SEMIALDEHYDE DECARBOXYLASE"/>
    <property type="match status" value="1"/>
</dbReference>
<proteinExistence type="inferred from homology"/>
<organism evidence="10 11">
    <name type="scientific">Aspergillus niger</name>
    <dbReference type="NCBI Taxonomy" id="5061"/>
    <lineage>
        <taxon>Eukaryota</taxon>
        <taxon>Fungi</taxon>
        <taxon>Dikarya</taxon>
        <taxon>Ascomycota</taxon>
        <taxon>Pezizomycotina</taxon>
        <taxon>Eurotiomycetes</taxon>
        <taxon>Eurotiomycetidae</taxon>
        <taxon>Eurotiales</taxon>
        <taxon>Aspergillaceae</taxon>
        <taxon>Aspergillus</taxon>
        <taxon>Aspergillus subgen. Circumdati</taxon>
    </lineage>
</organism>
<dbReference type="EC" id="4.1.1.52" evidence="7"/>
<evidence type="ECO:0000313" key="11">
    <source>
        <dbReference type="Proteomes" id="UP000068243"/>
    </source>
</evidence>
<evidence type="ECO:0000256" key="3">
    <source>
        <dbReference type="ARBA" id="ARBA00022793"/>
    </source>
</evidence>
<keyword evidence="2" id="KW-0479">Metal-binding</keyword>
<dbReference type="GO" id="GO:0019748">
    <property type="term" value="P:secondary metabolic process"/>
    <property type="evidence" value="ECO:0007669"/>
    <property type="project" value="TreeGrafter"/>
</dbReference>
<dbReference type="GO" id="GO:0016787">
    <property type="term" value="F:hydrolase activity"/>
    <property type="evidence" value="ECO:0007669"/>
    <property type="project" value="InterPro"/>
</dbReference>
<keyword evidence="5 8" id="KW-0456">Lyase</keyword>
<gene>
    <name evidence="10" type="ORF">ABL_09027</name>
</gene>